<evidence type="ECO:0000313" key="2">
    <source>
        <dbReference type="EMBL" id="EPJ38284.1"/>
    </source>
</evidence>
<dbReference type="EMBL" id="AOPY01001464">
    <property type="protein sequence ID" value="EPJ38284.1"/>
    <property type="molecule type" value="Genomic_DNA"/>
</dbReference>
<organism evidence="2 3">
    <name type="scientific">Streptomyces afghaniensis 772</name>
    <dbReference type="NCBI Taxonomy" id="1283301"/>
    <lineage>
        <taxon>Bacteria</taxon>
        <taxon>Bacillati</taxon>
        <taxon>Actinomycetota</taxon>
        <taxon>Actinomycetes</taxon>
        <taxon>Kitasatosporales</taxon>
        <taxon>Streptomycetaceae</taxon>
        <taxon>Streptomyces</taxon>
    </lineage>
</organism>
<evidence type="ECO:0000313" key="3">
    <source>
        <dbReference type="Proteomes" id="UP000015001"/>
    </source>
</evidence>
<keyword evidence="3" id="KW-1185">Reference proteome</keyword>
<dbReference type="Proteomes" id="UP000015001">
    <property type="component" value="Unassembled WGS sequence"/>
</dbReference>
<name>S4NIQ1_9ACTN</name>
<reference evidence="2 3" key="1">
    <citation type="submission" date="2013-02" db="EMBL/GenBank/DDBJ databases">
        <title>Draft Genome Sequence of Streptomyces afghaniensis, Which Produces Compounds of the Julimycin B-Complex.</title>
        <authorList>
            <person name="Gruening B.A."/>
            <person name="Praeg A."/>
            <person name="Erxleben A."/>
            <person name="Guenther S."/>
            <person name="Fiedler H.-P."/>
            <person name="Goodfellow M."/>
            <person name="Mueller M."/>
        </authorList>
    </citation>
    <scope>NUCLEOTIDE SEQUENCE [LARGE SCALE GENOMIC DNA]</scope>
    <source>
        <strain evidence="2 3">772</strain>
    </source>
</reference>
<dbReference type="HOGENOM" id="CLU_2411790_0_0_11"/>
<proteinExistence type="predicted"/>
<comment type="caution">
    <text evidence="2">The sequence shown here is derived from an EMBL/GenBank/DDBJ whole genome shotgun (WGS) entry which is preliminary data.</text>
</comment>
<accession>S4NIQ1</accession>
<dbReference type="AlphaFoldDB" id="S4NIQ1"/>
<feature type="region of interest" description="Disordered" evidence="1">
    <location>
        <begin position="71"/>
        <end position="92"/>
    </location>
</feature>
<protein>
    <submittedName>
        <fullName evidence="2">Uncharacterized protein</fullName>
    </submittedName>
</protein>
<dbReference type="PATRIC" id="fig|1283301.3.peg.4647"/>
<gene>
    <name evidence="2" type="ORF">STAFG_4676</name>
</gene>
<sequence>MWDGSTMTSDYDRLRNGIEFMTAYVSGNDLLTAYVTERRREDPMATEALLDGAAALCALLLRKMARESGKTEHELLQGLARGTHRHEQQSGE</sequence>
<evidence type="ECO:0000256" key="1">
    <source>
        <dbReference type="SAM" id="MobiDB-lite"/>
    </source>
</evidence>